<dbReference type="InterPro" id="IPR036786">
    <property type="entry name" value="Ribosome_mat_SBDS_N_sf"/>
</dbReference>
<dbReference type="InterPro" id="IPR019783">
    <property type="entry name" value="SDO1/SBDS_N"/>
</dbReference>
<evidence type="ECO:0000259" key="2">
    <source>
        <dbReference type="Pfam" id="PF01172"/>
    </source>
</evidence>
<comment type="caution">
    <text evidence="5">The sequence shown here is derived from an EMBL/GenBank/DDBJ whole genome shotgun (WGS) entry which is preliminary data.</text>
</comment>
<protein>
    <submittedName>
        <fullName evidence="5">Ribosome assembly factor SBDS</fullName>
    </submittedName>
</protein>
<dbReference type="InterPro" id="IPR035647">
    <property type="entry name" value="EFG_III/V"/>
</dbReference>
<dbReference type="Gene3D" id="3.30.1250.10">
    <property type="entry name" value="Ribosome maturation protein SBDS, N-terminal domain"/>
    <property type="match status" value="1"/>
</dbReference>
<reference evidence="5" key="1">
    <citation type="submission" date="2019-03" db="EMBL/GenBank/DDBJ databases">
        <title>Lake Tanganyika Metagenome-Assembled Genomes (MAGs).</title>
        <authorList>
            <person name="Tran P."/>
        </authorList>
    </citation>
    <scope>NUCLEOTIDE SEQUENCE</scope>
    <source>
        <strain evidence="5">M_DeepCast_50m_m2_156</strain>
    </source>
</reference>
<evidence type="ECO:0000259" key="4">
    <source>
        <dbReference type="Pfam" id="PF20268"/>
    </source>
</evidence>
<dbReference type="EMBL" id="VGJJ01000028">
    <property type="protein sequence ID" value="MBM3282389.1"/>
    <property type="molecule type" value="Genomic_DNA"/>
</dbReference>
<accession>A0A8T4C7C3</accession>
<dbReference type="PANTHER" id="PTHR10927">
    <property type="entry name" value="RIBOSOME MATURATION PROTEIN SBDS"/>
    <property type="match status" value="1"/>
</dbReference>
<dbReference type="Pfam" id="PF09377">
    <property type="entry name" value="SBDS_domain_II"/>
    <property type="match status" value="1"/>
</dbReference>
<gene>
    <name evidence="5" type="ORF">FJY86_03570</name>
</gene>
<dbReference type="Proteomes" id="UP000774699">
    <property type="component" value="Unassembled WGS sequence"/>
</dbReference>
<dbReference type="Gene3D" id="3.30.70.240">
    <property type="match status" value="1"/>
</dbReference>
<feature type="domain" description="Ribosome maturation protein SDO1/SBDS C-terminal" evidence="4">
    <location>
        <begin position="165"/>
        <end position="230"/>
    </location>
</feature>
<dbReference type="AlphaFoldDB" id="A0A8T4C7C3"/>
<evidence type="ECO:0000256" key="1">
    <source>
        <dbReference type="ARBA" id="ARBA00007433"/>
    </source>
</evidence>
<evidence type="ECO:0000313" key="5">
    <source>
        <dbReference type="EMBL" id="MBM3282389.1"/>
    </source>
</evidence>
<dbReference type="InterPro" id="IPR018978">
    <property type="entry name" value="SDO1/SBDS_central"/>
</dbReference>
<feature type="domain" description="Ribosome maturation protein SDO1/SBDS central" evidence="3">
    <location>
        <begin position="101"/>
        <end position="160"/>
    </location>
</feature>
<dbReference type="Pfam" id="PF01172">
    <property type="entry name" value="SBDS_N"/>
    <property type="match status" value="1"/>
</dbReference>
<dbReference type="NCBIfam" id="TIGR00291">
    <property type="entry name" value="RNA_SBDS"/>
    <property type="match status" value="1"/>
</dbReference>
<dbReference type="InterPro" id="IPR039100">
    <property type="entry name" value="Sdo1/SBDS-like"/>
</dbReference>
<dbReference type="Pfam" id="PF20268">
    <property type="entry name" value="SBDS_C"/>
    <property type="match status" value="1"/>
</dbReference>
<dbReference type="SUPFAM" id="SSF109728">
    <property type="entry name" value="Hypothetical protein AF0491, middle domain"/>
    <property type="match status" value="1"/>
</dbReference>
<comment type="similarity">
    <text evidence="1">Belongs to the SDO1/SBDS family.</text>
</comment>
<sequence length="235" mass="26643">MVKLEQAIVAKYVHAGVHFEILVDPDLALKMKKGLVVSLDDLLATDDVYEDAKKSERQTESQILKVFGTLDIREIAPKIIREGEIQLTTEQRRQLKEEKRKAIIDFIAKNAMNPQTQAPHPPLRIETALNELKIQVDEFKDIPTQVNDILPKLRKLLPISMDKIQVAVKVPVQYVTQALSVLHKFELKKQEWQSDGSLIAVVEIPGGMKQELFEKLNHATHGDVVTKIMENGSEK</sequence>
<name>A0A8T4C7C3_9ARCH</name>
<organism evidence="5 6">
    <name type="scientific">Candidatus Iainarchaeum sp</name>
    <dbReference type="NCBI Taxonomy" id="3101447"/>
    <lineage>
        <taxon>Archaea</taxon>
        <taxon>Candidatus Iainarchaeota</taxon>
        <taxon>Candidatus Iainarchaeia</taxon>
        <taxon>Candidatus Iainarchaeales</taxon>
        <taxon>Candidatus Iainarchaeaceae</taxon>
        <taxon>Candidatus Iainarchaeum</taxon>
    </lineage>
</organism>
<dbReference type="Gene3D" id="1.10.10.900">
    <property type="entry name" value="SBDS protein C-terminal domain, subdomain 1"/>
    <property type="match status" value="1"/>
</dbReference>
<dbReference type="GO" id="GO:0042256">
    <property type="term" value="P:cytosolic ribosome assembly"/>
    <property type="evidence" value="ECO:0007669"/>
    <property type="project" value="InterPro"/>
</dbReference>
<dbReference type="PANTHER" id="PTHR10927:SF4">
    <property type="entry name" value="RIBOSOME MATURATION PROTEIN SDO1 HOMOLOG"/>
    <property type="match status" value="1"/>
</dbReference>
<dbReference type="SUPFAM" id="SSF54980">
    <property type="entry name" value="EF-G C-terminal domain-like"/>
    <property type="match status" value="1"/>
</dbReference>
<dbReference type="SUPFAM" id="SSF89895">
    <property type="entry name" value="FYSH domain"/>
    <property type="match status" value="1"/>
</dbReference>
<dbReference type="InterPro" id="IPR037188">
    <property type="entry name" value="Sdo1/SBDS_central_sf"/>
</dbReference>
<dbReference type="InterPro" id="IPR002140">
    <property type="entry name" value="Sdo1/SBDS"/>
</dbReference>
<evidence type="ECO:0000259" key="3">
    <source>
        <dbReference type="Pfam" id="PF09377"/>
    </source>
</evidence>
<dbReference type="InterPro" id="IPR046928">
    <property type="entry name" value="SDO1/SBDS_C"/>
</dbReference>
<evidence type="ECO:0000313" key="6">
    <source>
        <dbReference type="Proteomes" id="UP000774699"/>
    </source>
</evidence>
<proteinExistence type="inferred from homology"/>
<feature type="domain" description="Ribosome maturation protein SDO1/SBDS N-terminal" evidence="2">
    <location>
        <begin position="8"/>
        <end position="93"/>
    </location>
</feature>